<dbReference type="InterPro" id="IPR036388">
    <property type="entry name" value="WH-like_DNA-bd_sf"/>
</dbReference>
<protein>
    <recommendedName>
        <fullName evidence="1">HTH luxR-type domain-containing protein</fullName>
    </recommendedName>
</protein>
<dbReference type="RefSeq" id="WP_058518476.1">
    <property type="nucleotide sequence ID" value="NZ_CAAAIE010000003.1"/>
</dbReference>
<dbReference type="Proteomes" id="UP000095229">
    <property type="component" value="Unassembled WGS sequence"/>
</dbReference>
<dbReference type="GO" id="GO:0003677">
    <property type="term" value="F:DNA binding"/>
    <property type="evidence" value="ECO:0007669"/>
    <property type="project" value="InterPro"/>
</dbReference>
<dbReference type="InterPro" id="IPR016032">
    <property type="entry name" value="Sig_transdc_resp-reg_C-effctor"/>
</dbReference>
<dbReference type="GO" id="GO:0006355">
    <property type="term" value="P:regulation of DNA-templated transcription"/>
    <property type="evidence" value="ECO:0007669"/>
    <property type="project" value="InterPro"/>
</dbReference>
<evidence type="ECO:0000259" key="1">
    <source>
        <dbReference type="PROSITE" id="PS50043"/>
    </source>
</evidence>
<dbReference type="STRING" id="45071.Lpar_2738"/>
<dbReference type="Gene3D" id="1.10.10.10">
    <property type="entry name" value="Winged helix-like DNA-binding domain superfamily/Winged helix DNA-binding domain"/>
    <property type="match status" value="1"/>
</dbReference>
<dbReference type="AlphaFoldDB" id="A0A1E5JRS2"/>
<dbReference type="InterPro" id="IPR000792">
    <property type="entry name" value="Tscrpt_reg_LuxR_C"/>
</dbReference>
<dbReference type="PROSITE" id="PS50043">
    <property type="entry name" value="HTH_LUXR_2"/>
    <property type="match status" value="1"/>
</dbReference>
<reference evidence="2 3" key="1">
    <citation type="submission" date="2016-02" db="EMBL/GenBank/DDBJ databases">
        <title>Secondary metabolites in Legionella.</title>
        <authorList>
            <person name="Tobias N.J."/>
            <person name="Bode H.B."/>
        </authorList>
    </citation>
    <scope>NUCLEOTIDE SEQUENCE [LARGE SCALE GENOMIC DNA]</scope>
    <source>
        <strain evidence="2 3">DSM 19216</strain>
    </source>
</reference>
<dbReference type="OrthoDB" id="5650388at2"/>
<evidence type="ECO:0000313" key="2">
    <source>
        <dbReference type="EMBL" id="OEH47212.1"/>
    </source>
</evidence>
<sequence>MNKFDFNHPIIHSGALDEFCQPFFELSKIKTFGFIEVYQSGKFIQLESNSKIYSDLLASTFLHDLPLAILNYSQKPGFYLNEYSNVQSEIITRLKKKYHLANGIGYIDLVEDKAENTYKICHYYFSSHEDNREIVCFYLNEQAKLLDFCNHFYQRFQPLIGSLKKFDIGSEFKELFNIKFHEFINKNLQQQNDCKLNRDDNSYVFDYDSIPFNIKNIPKLGTREKDVIYLWYNGFSVHKIAEILEVSSRTIQRTFHIIMNKLNCTSKIEIINKLWGPSKGHR</sequence>
<name>A0A1E5JRS2_9GAMM</name>
<keyword evidence="3" id="KW-1185">Reference proteome</keyword>
<dbReference type="SUPFAM" id="SSF46894">
    <property type="entry name" value="C-terminal effector domain of the bipartite response regulators"/>
    <property type="match status" value="1"/>
</dbReference>
<dbReference type="Pfam" id="PF00196">
    <property type="entry name" value="GerE"/>
    <property type="match status" value="1"/>
</dbReference>
<dbReference type="EMBL" id="LSOG01000052">
    <property type="protein sequence ID" value="OEH47212.1"/>
    <property type="molecule type" value="Genomic_DNA"/>
</dbReference>
<dbReference type="PATRIC" id="fig|45071.6.peg.2944"/>
<evidence type="ECO:0000313" key="3">
    <source>
        <dbReference type="Proteomes" id="UP000095229"/>
    </source>
</evidence>
<feature type="domain" description="HTH luxR-type" evidence="1">
    <location>
        <begin position="213"/>
        <end position="278"/>
    </location>
</feature>
<accession>A0A1E5JRS2</accession>
<proteinExistence type="predicted"/>
<organism evidence="2 3">
    <name type="scientific">Legionella parisiensis</name>
    <dbReference type="NCBI Taxonomy" id="45071"/>
    <lineage>
        <taxon>Bacteria</taxon>
        <taxon>Pseudomonadati</taxon>
        <taxon>Pseudomonadota</taxon>
        <taxon>Gammaproteobacteria</taxon>
        <taxon>Legionellales</taxon>
        <taxon>Legionellaceae</taxon>
        <taxon>Legionella</taxon>
    </lineage>
</organism>
<gene>
    <name evidence="2" type="ORF">lpari_01799</name>
</gene>
<dbReference type="SMART" id="SM00421">
    <property type="entry name" value="HTH_LUXR"/>
    <property type="match status" value="1"/>
</dbReference>
<comment type="caution">
    <text evidence="2">The sequence shown here is derived from an EMBL/GenBank/DDBJ whole genome shotgun (WGS) entry which is preliminary data.</text>
</comment>